<organism evidence="1">
    <name type="scientific">Desulfobacca acetoxidans</name>
    <dbReference type="NCBI Taxonomy" id="60893"/>
    <lineage>
        <taxon>Bacteria</taxon>
        <taxon>Pseudomonadati</taxon>
        <taxon>Thermodesulfobacteriota</taxon>
        <taxon>Desulfobaccia</taxon>
        <taxon>Desulfobaccales</taxon>
        <taxon>Desulfobaccaceae</taxon>
        <taxon>Desulfobacca</taxon>
    </lineage>
</organism>
<protein>
    <recommendedName>
        <fullName evidence="2">Universal stress protein</fullName>
    </recommendedName>
</protein>
<proteinExistence type="predicted"/>
<reference evidence="1" key="1">
    <citation type="journal article" date="2020" name="mSystems">
        <title>Genome- and Community-Level Interaction Insights into Carbon Utilization and Element Cycling Functions of Hydrothermarchaeota in Hydrothermal Sediment.</title>
        <authorList>
            <person name="Zhou Z."/>
            <person name="Liu Y."/>
            <person name="Xu W."/>
            <person name="Pan J."/>
            <person name="Luo Z.H."/>
            <person name="Li M."/>
        </authorList>
    </citation>
    <scope>NUCLEOTIDE SEQUENCE [LARGE SCALE GENOMIC DNA]</scope>
    <source>
        <strain evidence="1">SpSt-548</strain>
    </source>
</reference>
<evidence type="ECO:0008006" key="2">
    <source>
        <dbReference type="Google" id="ProtNLM"/>
    </source>
</evidence>
<dbReference type="AlphaFoldDB" id="A0A7V4LC45"/>
<dbReference type="EMBL" id="DSXI01000186">
    <property type="protein sequence ID" value="HGS04740.1"/>
    <property type="molecule type" value="Genomic_DNA"/>
</dbReference>
<evidence type="ECO:0000313" key="1">
    <source>
        <dbReference type="EMBL" id="HGS04740.1"/>
    </source>
</evidence>
<sequence>MIKTLVSIEVDLAASRAIRFASQLNYFIPMEIHPVYVKATPPRELSIGSGWARHHWEQEIVQQGKAEIMEMISSEWEFSPTLKEPRVAYGDREWELLRIIETERFDVFVDGERFEWTPANLYRKLHSRLWQRFPGVIGIARVLRKIEELLVLCTEIKGVQPLAQSMSLLWHGSTLPVSLAIPPGAPPDLAQEATRAKEVLVQAGCQVSLQADFPYYPEEPPASGFLRKYGMVALALERRLKKDSPELEWLSRVKAPLLLRLY</sequence>
<comment type="caution">
    <text evidence="1">The sequence shown here is derived from an EMBL/GenBank/DDBJ whole genome shotgun (WGS) entry which is preliminary data.</text>
</comment>
<gene>
    <name evidence="1" type="ORF">ENT08_03235</name>
</gene>
<name>A0A7V4LC45_9BACT</name>
<accession>A0A7V4LC45</accession>